<gene>
    <name evidence="2" type="ORF">J2S74_003172</name>
</gene>
<comment type="caution">
    <text evidence="2">The sequence shown here is derived from an EMBL/GenBank/DDBJ whole genome shotgun (WGS) entry which is preliminary data.</text>
</comment>
<name>A0ABU0A0C7_9BACI</name>
<feature type="compositionally biased region" description="Basic and acidic residues" evidence="1">
    <location>
        <begin position="26"/>
        <end position="48"/>
    </location>
</feature>
<dbReference type="Proteomes" id="UP001230005">
    <property type="component" value="Unassembled WGS sequence"/>
</dbReference>
<evidence type="ECO:0000313" key="2">
    <source>
        <dbReference type="EMBL" id="MDQ0255790.1"/>
    </source>
</evidence>
<protein>
    <submittedName>
        <fullName evidence="2">Uncharacterized protein</fullName>
    </submittedName>
</protein>
<sequence>MEKWNEEGVPNLNLTSADVKASKLVSKKDVKDHEFSEELSDGGERNEAIEDQIQGGILRGDDD</sequence>
<feature type="region of interest" description="Disordered" evidence="1">
    <location>
        <begin position="25"/>
        <end position="63"/>
    </location>
</feature>
<reference evidence="2 3" key="1">
    <citation type="submission" date="2023-07" db="EMBL/GenBank/DDBJ databases">
        <title>Genomic Encyclopedia of Type Strains, Phase IV (KMG-IV): sequencing the most valuable type-strain genomes for metagenomic binning, comparative biology and taxonomic classification.</title>
        <authorList>
            <person name="Goeker M."/>
        </authorList>
    </citation>
    <scope>NUCLEOTIDE SEQUENCE [LARGE SCALE GENOMIC DNA]</scope>
    <source>
        <strain evidence="2 3">DSM 9768</strain>
    </source>
</reference>
<accession>A0ABU0A0C7</accession>
<evidence type="ECO:0000256" key="1">
    <source>
        <dbReference type="SAM" id="MobiDB-lite"/>
    </source>
</evidence>
<keyword evidence="3" id="KW-1185">Reference proteome</keyword>
<organism evidence="2 3">
    <name type="scientific">Evansella vedderi</name>
    <dbReference type="NCBI Taxonomy" id="38282"/>
    <lineage>
        <taxon>Bacteria</taxon>
        <taxon>Bacillati</taxon>
        <taxon>Bacillota</taxon>
        <taxon>Bacilli</taxon>
        <taxon>Bacillales</taxon>
        <taxon>Bacillaceae</taxon>
        <taxon>Evansella</taxon>
    </lineage>
</organism>
<proteinExistence type="predicted"/>
<evidence type="ECO:0000313" key="3">
    <source>
        <dbReference type="Proteomes" id="UP001230005"/>
    </source>
</evidence>
<dbReference type="RefSeq" id="WP_307326940.1">
    <property type="nucleotide sequence ID" value="NZ_JAUSUG010000012.1"/>
</dbReference>
<dbReference type="EMBL" id="JAUSUG010000012">
    <property type="protein sequence ID" value="MDQ0255790.1"/>
    <property type="molecule type" value="Genomic_DNA"/>
</dbReference>